<proteinExistence type="inferred from homology"/>
<comment type="similarity">
    <text evidence="2">Belongs to the GILT family.</text>
</comment>
<dbReference type="InterPro" id="IPR004911">
    <property type="entry name" value="Interferon-induced_GILT"/>
</dbReference>
<feature type="signal peptide" evidence="6">
    <location>
        <begin position="1"/>
        <end position="29"/>
    </location>
</feature>
<dbReference type="VEuPathDB" id="VectorBase:RSAN_032548"/>
<dbReference type="Proteomes" id="UP000821837">
    <property type="component" value="Unassembled WGS sequence"/>
</dbReference>
<evidence type="ECO:0000313" key="8">
    <source>
        <dbReference type="Proteomes" id="UP000821837"/>
    </source>
</evidence>
<evidence type="ECO:0000256" key="4">
    <source>
        <dbReference type="ARBA" id="ARBA00022729"/>
    </source>
</evidence>
<evidence type="ECO:0000256" key="6">
    <source>
        <dbReference type="SAM" id="SignalP"/>
    </source>
</evidence>
<dbReference type="AlphaFoldDB" id="A0A9D4Q6U3"/>
<dbReference type="Pfam" id="PF03227">
    <property type="entry name" value="GILT"/>
    <property type="match status" value="1"/>
</dbReference>
<evidence type="ECO:0000256" key="3">
    <source>
        <dbReference type="ARBA" id="ARBA00022525"/>
    </source>
</evidence>
<evidence type="ECO:0000313" key="7">
    <source>
        <dbReference type="EMBL" id="KAH7969399.1"/>
    </source>
</evidence>
<dbReference type="OrthoDB" id="958254at2759"/>
<gene>
    <name evidence="7" type="ORF">HPB52_017679</name>
</gene>
<keyword evidence="3" id="KW-0964">Secreted</keyword>
<evidence type="ECO:0000256" key="2">
    <source>
        <dbReference type="ARBA" id="ARBA00005679"/>
    </source>
</evidence>
<dbReference type="OMA" id="ACMFRQD"/>
<evidence type="ECO:0000256" key="5">
    <source>
        <dbReference type="ARBA" id="ARBA00023180"/>
    </source>
</evidence>
<sequence length="244" mass="27694">MPLAVTTLKGGLVLYLFAVTSQLWLPVQCTSINLTLYYEGLCADCHDFFIDQLWPTYNKLEEYIDVDLVPFGKAHMKVANDTVTFECQHGPQECYVNQVQTCAVKYVHPVRKLVNFVACMFRQDDPTKAGQPCAEKIGTYWPVLDKCSRGPEGEKLFREMGERTLALKPPMKWVPYVQINGAHDDAMESLVEKDLFGFACKLLEPSAPRVCKKRSFGGRCFRRNALHLAVGFPQSDSIVLYLQR</sequence>
<dbReference type="GO" id="GO:0005576">
    <property type="term" value="C:extracellular region"/>
    <property type="evidence" value="ECO:0007669"/>
    <property type="project" value="UniProtKB-SubCell"/>
</dbReference>
<reference evidence="7" key="1">
    <citation type="journal article" date="2020" name="Cell">
        <title>Large-Scale Comparative Analyses of Tick Genomes Elucidate Their Genetic Diversity and Vector Capacities.</title>
        <authorList>
            <consortium name="Tick Genome and Microbiome Consortium (TIGMIC)"/>
            <person name="Jia N."/>
            <person name="Wang J."/>
            <person name="Shi W."/>
            <person name="Du L."/>
            <person name="Sun Y."/>
            <person name="Zhan W."/>
            <person name="Jiang J.F."/>
            <person name="Wang Q."/>
            <person name="Zhang B."/>
            <person name="Ji P."/>
            <person name="Bell-Sakyi L."/>
            <person name="Cui X.M."/>
            <person name="Yuan T.T."/>
            <person name="Jiang B.G."/>
            <person name="Yang W.F."/>
            <person name="Lam T.T."/>
            <person name="Chang Q.C."/>
            <person name="Ding S.J."/>
            <person name="Wang X.J."/>
            <person name="Zhu J.G."/>
            <person name="Ruan X.D."/>
            <person name="Zhao L."/>
            <person name="Wei J.T."/>
            <person name="Ye R.Z."/>
            <person name="Que T.C."/>
            <person name="Du C.H."/>
            <person name="Zhou Y.H."/>
            <person name="Cheng J.X."/>
            <person name="Dai P.F."/>
            <person name="Guo W.B."/>
            <person name="Han X.H."/>
            <person name="Huang E.J."/>
            <person name="Li L.F."/>
            <person name="Wei W."/>
            <person name="Gao Y.C."/>
            <person name="Liu J.Z."/>
            <person name="Shao H.Z."/>
            <person name="Wang X."/>
            <person name="Wang C.C."/>
            <person name="Yang T.C."/>
            <person name="Huo Q.B."/>
            <person name="Li W."/>
            <person name="Chen H.Y."/>
            <person name="Chen S.E."/>
            <person name="Zhou L.G."/>
            <person name="Ni X.B."/>
            <person name="Tian J.H."/>
            <person name="Sheng Y."/>
            <person name="Liu T."/>
            <person name="Pan Y.S."/>
            <person name="Xia L.Y."/>
            <person name="Li J."/>
            <person name="Zhao F."/>
            <person name="Cao W.C."/>
        </authorList>
    </citation>
    <scope>NUCLEOTIDE SEQUENCE</scope>
    <source>
        <strain evidence="7">Rsan-2018</strain>
    </source>
</reference>
<dbReference type="EMBL" id="JABSTV010001248">
    <property type="protein sequence ID" value="KAH7969399.1"/>
    <property type="molecule type" value="Genomic_DNA"/>
</dbReference>
<keyword evidence="5" id="KW-0325">Glycoprotein</keyword>
<protein>
    <recommendedName>
        <fullName evidence="9">Gamma-interferon inducible lysosomal thiol reductase</fullName>
    </recommendedName>
</protein>
<evidence type="ECO:0008006" key="9">
    <source>
        <dbReference type="Google" id="ProtNLM"/>
    </source>
</evidence>
<evidence type="ECO:0000256" key="1">
    <source>
        <dbReference type="ARBA" id="ARBA00004613"/>
    </source>
</evidence>
<organism evidence="7 8">
    <name type="scientific">Rhipicephalus sanguineus</name>
    <name type="common">Brown dog tick</name>
    <name type="synonym">Ixodes sanguineus</name>
    <dbReference type="NCBI Taxonomy" id="34632"/>
    <lineage>
        <taxon>Eukaryota</taxon>
        <taxon>Metazoa</taxon>
        <taxon>Ecdysozoa</taxon>
        <taxon>Arthropoda</taxon>
        <taxon>Chelicerata</taxon>
        <taxon>Arachnida</taxon>
        <taxon>Acari</taxon>
        <taxon>Parasitiformes</taxon>
        <taxon>Ixodida</taxon>
        <taxon>Ixodoidea</taxon>
        <taxon>Ixodidae</taxon>
        <taxon>Rhipicephalinae</taxon>
        <taxon>Rhipicephalus</taxon>
        <taxon>Rhipicephalus</taxon>
    </lineage>
</organism>
<comment type="subcellular location">
    <subcellularLocation>
        <location evidence="1">Secreted</location>
    </subcellularLocation>
</comment>
<name>A0A9D4Q6U3_RHISA</name>
<feature type="chain" id="PRO_5039337277" description="Gamma-interferon inducible lysosomal thiol reductase" evidence="6">
    <location>
        <begin position="30"/>
        <end position="244"/>
    </location>
</feature>
<comment type="caution">
    <text evidence="7">The sequence shown here is derived from an EMBL/GenBank/DDBJ whole genome shotgun (WGS) entry which is preliminary data.</text>
</comment>
<keyword evidence="4 6" id="KW-0732">Signal</keyword>
<dbReference type="GO" id="GO:0016671">
    <property type="term" value="F:oxidoreductase activity, acting on a sulfur group of donors, disulfide as acceptor"/>
    <property type="evidence" value="ECO:0007669"/>
    <property type="project" value="InterPro"/>
</dbReference>
<accession>A0A9D4Q6U3</accession>
<reference evidence="7" key="2">
    <citation type="submission" date="2021-09" db="EMBL/GenBank/DDBJ databases">
        <authorList>
            <person name="Jia N."/>
            <person name="Wang J."/>
            <person name="Shi W."/>
            <person name="Du L."/>
            <person name="Sun Y."/>
            <person name="Zhan W."/>
            <person name="Jiang J."/>
            <person name="Wang Q."/>
            <person name="Zhang B."/>
            <person name="Ji P."/>
            <person name="Sakyi L.B."/>
            <person name="Cui X."/>
            <person name="Yuan T."/>
            <person name="Jiang B."/>
            <person name="Yang W."/>
            <person name="Lam T.T.-Y."/>
            <person name="Chang Q."/>
            <person name="Ding S."/>
            <person name="Wang X."/>
            <person name="Zhu J."/>
            <person name="Ruan X."/>
            <person name="Zhao L."/>
            <person name="Wei J."/>
            <person name="Que T."/>
            <person name="Du C."/>
            <person name="Cheng J."/>
            <person name="Dai P."/>
            <person name="Han X."/>
            <person name="Huang E."/>
            <person name="Gao Y."/>
            <person name="Liu J."/>
            <person name="Shao H."/>
            <person name="Ye R."/>
            <person name="Li L."/>
            <person name="Wei W."/>
            <person name="Wang X."/>
            <person name="Wang C."/>
            <person name="Huo Q."/>
            <person name="Li W."/>
            <person name="Guo W."/>
            <person name="Chen H."/>
            <person name="Chen S."/>
            <person name="Zhou L."/>
            <person name="Zhou L."/>
            <person name="Ni X."/>
            <person name="Tian J."/>
            <person name="Zhou Y."/>
            <person name="Sheng Y."/>
            <person name="Liu T."/>
            <person name="Pan Y."/>
            <person name="Xia L."/>
            <person name="Li J."/>
            <person name="Zhao F."/>
            <person name="Cao W."/>
        </authorList>
    </citation>
    <scope>NUCLEOTIDE SEQUENCE</scope>
    <source>
        <strain evidence="7">Rsan-2018</strain>
        <tissue evidence="7">Larvae</tissue>
    </source>
</reference>
<dbReference type="PANTHER" id="PTHR13234:SF8">
    <property type="entry name" value="GAMMA-INTERFERON-INDUCIBLE LYSOSOMAL THIOL REDUCTASE"/>
    <property type="match status" value="1"/>
</dbReference>
<dbReference type="PANTHER" id="PTHR13234">
    <property type="entry name" value="GAMMA-INTERFERON INDUCIBLE LYSOSOMAL THIOL REDUCTASE GILT"/>
    <property type="match status" value="1"/>
</dbReference>
<keyword evidence="8" id="KW-1185">Reference proteome</keyword>